<dbReference type="Proteomes" id="UP000235672">
    <property type="component" value="Unassembled WGS sequence"/>
</dbReference>
<evidence type="ECO:0000313" key="2">
    <source>
        <dbReference type="EMBL" id="PMD13612.1"/>
    </source>
</evidence>
<accession>A0A2J6PHV0</accession>
<dbReference type="STRING" id="1745343.A0A2J6PHV0"/>
<dbReference type="AlphaFoldDB" id="A0A2J6PHV0"/>
<feature type="region of interest" description="Disordered" evidence="1">
    <location>
        <begin position="505"/>
        <end position="634"/>
    </location>
</feature>
<feature type="compositionally biased region" description="Basic and acidic residues" evidence="1">
    <location>
        <begin position="515"/>
        <end position="557"/>
    </location>
</feature>
<feature type="compositionally biased region" description="Basic and acidic residues" evidence="1">
    <location>
        <begin position="570"/>
        <end position="617"/>
    </location>
</feature>
<organism evidence="2 3">
    <name type="scientific">Hyaloscypha hepaticicola</name>
    <dbReference type="NCBI Taxonomy" id="2082293"/>
    <lineage>
        <taxon>Eukaryota</taxon>
        <taxon>Fungi</taxon>
        <taxon>Dikarya</taxon>
        <taxon>Ascomycota</taxon>
        <taxon>Pezizomycotina</taxon>
        <taxon>Leotiomycetes</taxon>
        <taxon>Helotiales</taxon>
        <taxon>Hyaloscyphaceae</taxon>
        <taxon>Hyaloscypha</taxon>
    </lineage>
</organism>
<protein>
    <submittedName>
        <fullName evidence="2">Uncharacterized protein</fullName>
    </submittedName>
</protein>
<evidence type="ECO:0000313" key="3">
    <source>
        <dbReference type="Proteomes" id="UP000235672"/>
    </source>
</evidence>
<dbReference type="EMBL" id="KZ613529">
    <property type="protein sequence ID" value="PMD13612.1"/>
    <property type="molecule type" value="Genomic_DNA"/>
</dbReference>
<keyword evidence="3" id="KW-1185">Reference proteome</keyword>
<gene>
    <name evidence="2" type="ORF">NA56DRAFT_416135</name>
</gene>
<evidence type="ECO:0000256" key="1">
    <source>
        <dbReference type="SAM" id="MobiDB-lite"/>
    </source>
</evidence>
<feature type="region of interest" description="Disordered" evidence="1">
    <location>
        <begin position="411"/>
        <end position="465"/>
    </location>
</feature>
<sequence>MMNQCLRYVVEYVRRDGCFLKKKVWDGVTGTIFNMPMSPSCPPSPTISDNQRRISTLYGDFYRDKAPQHRNPDYFPLDIRRIDRIDPETGKKHPVTHLLEGTEDLVRWPWNNPEGSFAQLDPSDPWFVTEEQHEKQLVPPRKYPPGKSPCPGGDTLLPTDDTIWKEEIENDANFRSQYFVTNLHGGTLIINGLEIKLGQIAGPLPEFAIIETPGNQISFWFGPQGRDWRGVPDGAPLCTSQWKTLRRSPGWENVGLTAGQVWDLRIRDRLRREYMGEEADDDAQWDEWKTAVVKQKPIPENISPLDMVIWDGRPGPSPAHAKQTPEAAQPEFSTELEELQWLVTKAYPLKDVTPTLERENIILPPPSALWPGPNTPERPDIVHQQSAQRIWDKRREEILQQQREMNAMLAQQRAARALERKQKVDAENRKRKAAGSWGPAAKKARRDDDAQLQGNSQAEYEERQDNLRGYWEREREIWENDSSELEKIAEDAAIAAKTREALKDQDPRLSLLSNRQREKEEQKIKDRVKYQHAAERKKEQELRKTRILEANKERAEKGLQLLPELPPPSSKEEIRQVAEKARKIEQKNDEEHRKQVELEKKRQESEKGRKEAEKKQQEAAAALKKTSEPAEVDATALDERVADALAAENEQKRLQFIADREAARKAEREQREKEAAAEAARAERARRAYLSQDKYGFLPAVGFKLDAFGKPEFGQGFELPPRKPSFKILSPDDLERMTEEQWIEYAKLLSVQREQPGNAATGEKPVDLSSMSYDQQIARATKQTLGINRFKNLEEENTRKVFIENVKRLLTEQSARIRLELKAKSEGVSAEQYAINHNFKSAADYISADINPFGLDNLPQVKDNDLPANVLQMSRYWIQHYAQTGLQIRANREGKSMDALAQEKGYSSLEEYLRALSDSISIDDIPAIPKNQTPQDREKWEALCQRILDAGEWEARVRYLPGPRTLRPLADKRHKRFIVL</sequence>
<proteinExistence type="predicted"/>
<name>A0A2J6PHV0_9HELO</name>
<reference evidence="2 3" key="1">
    <citation type="submission" date="2016-05" db="EMBL/GenBank/DDBJ databases">
        <title>A degradative enzymes factory behind the ericoid mycorrhizal symbiosis.</title>
        <authorList>
            <consortium name="DOE Joint Genome Institute"/>
            <person name="Martino E."/>
            <person name="Morin E."/>
            <person name="Grelet G."/>
            <person name="Kuo A."/>
            <person name="Kohler A."/>
            <person name="Daghino S."/>
            <person name="Barry K."/>
            <person name="Choi C."/>
            <person name="Cichocki N."/>
            <person name="Clum A."/>
            <person name="Copeland A."/>
            <person name="Hainaut M."/>
            <person name="Haridas S."/>
            <person name="Labutti K."/>
            <person name="Lindquist E."/>
            <person name="Lipzen A."/>
            <person name="Khouja H.-R."/>
            <person name="Murat C."/>
            <person name="Ohm R."/>
            <person name="Olson A."/>
            <person name="Spatafora J."/>
            <person name="Veneault-Fourrey C."/>
            <person name="Henrissat B."/>
            <person name="Grigoriev I."/>
            <person name="Martin F."/>
            <person name="Perotto S."/>
        </authorList>
    </citation>
    <scope>NUCLEOTIDE SEQUENCE [LARGE SCALE GENOMIC DNA]</scope>
    <source>
        <strain evidence="2 3">UAMH 7357</strain>
    </source>
</reference>
<dbReference type="OrthoDB" id="3825435at2759"/>
<feature type="compositionally biased region" description="Basic and acidic residues" evidence="1">
    <location>
        <begin position="416"/>
        <end position="428"/>
    </location>
</feature>